<gene>
    <name evidence="3" type="ORF">SteCoe_6053</name>
</gene>
<reference evidence="3 4" key="1">
    <citation type="submission" date="2016-11" db="EMBL/GenBank/DDBJ databases">
        <title>The macronuclear genome of Stentor coeruleus: a giant cell with tiny introns.</title>
        <authorList>
            <person name="Slabodnick M."/>
            <person name="Ruby J.G."/>
            <person name="Reiff S.B."/>
            <person name="Swart E.C."/>
            <person name="Gosai S."/>
            <person name="Prabakaran S."/>
            <person name="Witkowska E."/>
            <person name="Larue G.E."/>
            <person name="Fisher S."/>
            <person name="Freeman R.M."/>
            <person name="Gunawardena J."/>
            <person name="Chu W."/>
            <person name="Stover N.A."/>
            <person name="Gregory B.D."/>
            <person name="Nowacki M."/>
            <person name="Derisi J."/>
            <person name="Roy S.W."/>
            <person name="Marshall W.F."/>
            <person name="Sood P."/>
        </authorList>
    </citation>
    <scope>NUCLEOTIDE SEQUENCE [LARGE SCALE GENOMIC DNA]</scope>
    <source>
        <strain evidence="3">WM001</strain>
    </source>
</reference>
<evidence type="ECO:0000313" key="4">
    <source>
        <dbReference type="Proteomes" id="UP000187209"/>
    </source>
</evidence>
<feature type="domain" description="LsmAD" evidence="2">
    <location>
        <begin position="123"/>
        <end position="183"/>
    </location>
</feature>
<accession>A0A1R2CQT5</accession>
<evidence type="ECO:0000256" key="1">
    <source>
        <dbReference type="SAM" id="MobiDB-lite"/>
    </source>
</evidence>
<protein>
    <recommendedName>
        <fullName evidence="2">LsmAD domain-containing protein</fullName>
    </recommendedName>
</protein>
<dbReference type="GO" id="GO:0003729">
    <property type="term" value="F:mRNA binding"/>
    <property type="evidence" value="ECO:0007669"/>
    <property type="project" value="TreeGrafter"/>
</dbReference>
<name>A0A1R2CQT5_9CILI</name>
<dbReference type="EMBL" id="MPUH01000082">
    <property type="protein sequence ID" value="OMJ91374.1"/>
    <property type="molecule type" value="Genomic_DNA"/>
</dbReference>
<dbReference type="AlphaFoldDB" id="A0A1R2CQT5"/>
<dbReference type="InterPro" id="IPR045117">
    <property type="entry name" value="ATXN2-like"/>
</dbReference>
<keyword evidence="4" id="KW-1185">Reference proteome</keyword>
<dbReference type="Pfam" id="PF06741">
    <property type="entry name" value="LsmAD"/>
    <property type="match status" value="1"/>
</dbReference>
<dbReference type="SMART" id="SM01272">
    <property type="entry name" value="LsmAD"/>
    <property type="match status" value="1"/>
</dbReference>
<dbReference type="Proteomes" id="UP000187209">
    <property type="component" value="Unassembled WGS sequence"/>
</dbReference>
<sequence>MKQRTLWAILSTLSRSCNLKKSDNTTQSGIIHTLCKKGAILLSKSKTNVAKTTIPFETIISLECPNVHNTIKHKFQTDQEISKNLRVQKRRLQHWEGEESTSLTFDIKDYKGWNQFETNATKFGVVSTYDENLYTTPVPHISELTEEQVIRAKNVEKELNSFVLEKDEENEDEEALFGAVLGSGRYAGVKPTLKNSQKKGGDKEKSKKHREVNKNSGKYEVKEQVTEKIDMNTVNKNAEMSESIQKKIGSFDFNCDVENKGSIKFANNFSKERTSKISFFSRESSETKVRKAVVVEAKQNYKSVTDLYITTWAKCIKHN</sequence>
<evidence type="ECO:0000259" key="2">
    <source>
        <dbReference type="SMART" id="SM01272"/>
    </source>
</evidence>
<dbReference type="OrthoDB" id="2275718at2759"/>
<dbReference type="PANTHER" id="PTHR12854">
    <property type="entry name" value="ATAXIN 2-RELATED"/>
    <property type="match status" value="1"/>
</dbReference>
<feature type="region of interest" description="Disordered" evidence="1">
    <location>
        <begin position="188"/>
        <end position="216"/>
    </location>
</feature>
<comment type="caution">
    <text evidence="3">The sequence shown here is derived from an EMBL/GenBank/DDBJ whole genome shotgun (WGS) entry which is preliminary data.</text>
</comment>
<dbReference type="GO" id="GO:0034063">
    <property type="term" value="P:stress granule assembly"/>
    <property type="evidence" value="ECO:0007669"/>
    <property type="project" value="TreeGrafter"/>
</dbReference>
<dbReference type="PANTHER" id="PTHR12854:SF7">
    <property type="entry name" value="ATAXIN-2 HOMOLOG"/>
    <property type="match status" value="1"/>
</dbReference>
<dbReference type="GO" id="GO:0010494">
    <property type="term" value="C:cytoplasmic stress granule"/>
    <property type="evidence" value="ECO:0007669"/>
    <property type="project" value="TreeGrafter"/>
</dbReference>
<proteinExistence type="predicted"/>
<evidence type="ECO:0000313" key="3">
    <source>
        <dbReference type="EMBL" id="OMJ91374.1"/>
    </source>
</evidence>
<dbReference type="InterPro" id="IPR009604">
    <property type="entry name" value="LsmAD_domain"/>
</dbReference>
<organism evidence="3 4">
    <name type="scientific">Stentor coeruleus</name>
    <dbReference type="NCBI Taxonomy" id="5963"/>
    <lineage>
        <taxon>Eukaryota</taxon>
        <taxon>Sar</taxon>
        <taxon>Alveolata</taxon>
        <taxon>Ciliophora</taxon>
        <taxon>Postciliodesmatophora</taxon>
        <taxon>Heterotrichea</taxon>
        <taxon>Heterotrichida</taxon>
        <taxon>Stentoridae</taxon>
        <taxon>Stentor</taxon>
    </lineage>
</organism>